<evidence type="ECO:0000313" key="3">
    <source>
        <dbReference type="Proteomes" id="UP000244911"/>
    </source>
</evidence>
<dbReference type="EMBL" id="OMOI01000002">
    <property type="protein sequence ID" value="SPF79060.1"/>
    <property type="molecule type" value="Genomic_DNA"/>
</dbReference>
<name>A0A2R8ASV6_9RHOB</name>
<feature type="transmembrane region" description="Helical" evidence="1">
    <location>
        <begin position="83"/>
        <end position="103"/>
    </location>
</feature>
<sequence length="287" mass="31180">MGYAVDHLRGKHPLWQSFWLNGVGVRLAVYALILMVLRDAPIAIWAAVVLVGADALCLLWQSVGYFRAAEGRLRDTGSMLPTWGGMIALIIAVFVVGSQWWALGLATRPVDDGPSFAERKAQERQAQYQIIRQPDGSLLFQGQIVLGVTKALGKELAQGPAPKRITLSSEGGNVFEARGLAKLITTHGLHTQVDDACSSACTLMFIAGSQRQLGPNARLGFHSYSLEDAQRLPGFDIEAEQARDREFMLGQGVSAGFIARVYDTPSSGIWFPERDLLRLSGVVTQGS</sequence>
<keyword evidence="3" id="KW-1185">Reference proteome</keyword>
<evidence type="ECO:0000313" key="2">
    <source>
        <dbReference type="EMBL" id="SPF79060.1"/>
    </source>
</evidence>
<dbReference type="Gene3D" id="3.90.226.10">
    <property type="entry name" value="2-enoyl-CoA Hydratase, Chain A, domain 1"/>
    <property type="match status" value="1"/>
</dbReference>
<dbReference type="RefSeq" id="WP_108858029.1">
    <property type="nucleotide sequence ID" value="NZ_OMOI01000002.1"/>
</dbReference>
<protein>
    <submittedName>
        <fullName evidence="2">Uncharacterized protein</fullName>
    </submittedName>
</protein>
<dbReference type="AlphaFoldDB" id="A0A2R8ASV6"/>
<feature type="transmembrane region" description="Helical" evidence="1">
    <location>
        <begin position="44"/>
        <end position="63"/>
    </location>
</feature>
<dbReference type="Proteomes" id="UP000244911">
    <property type="component" value="Unassembled WGS sequence"/>
</dbReference>
<feature type="transmembrane region" description="Helical" evidence="1">
    <location>
        <begin position="18"/>
        <end position="37"/>
    </location>
</feature>
<evidence type="ECO:0000256" key="1">
    <source>
        <dbReference type="SAM" id="Phobius"/>
    </source>
</evidence>
<reference evidence="2 3" key="1">
    <citation type="submission" date="2018-03" db="EMBL/GenBank/DDBJ databases">
        <authorList>
            <person name="Keele B.F."/>
        </authorList>
    </citation>
    <scope>NUCLEOTIDE SEQUENCE [LARGE SCALE GENOMIC DNA]</scope>
    <source>
        <strain evidence="2 3">CECT 8811</strain>
    </source>
</reference>
<organism evidence="2 3">
    <name type="scientific">Aliiroseovarius pelagivivens</name>
    <dbReference type="NCBI Taxonomy" id="1639690"/>
    <lineage>
        <taxon>Bacteria</taxon>
        <taxon>Pseudomonadati</taxon>
        <taxon>Pseudomonadota</taxon>
        <taxon>Alphaproteobacteria</taxon>
        <taxon>Rhodobacterales</taxon>
        <taxon>Paracoccaceae</taxon>
        <taxon>Aliiroseovarius</taxon>
    </lineage>
</organism>
<dbReference type="InterPro" id="IPR029045">
    <property type="entry name" value="ClpP/crotonase-like_dom_sf"/>
</dbReference>
<accession>A0A2R8ASV6</accession>
<dbReference type="OrthoDB" id="5936191at2"/>
<keyword evidence="1" id="KW-1133">Transmembrane helix</keyword>
<keyword evidence="1" id="KW-0812">Transmembrane</keyword>
<dbReference type="SUPFAM" id="SSF52096">
    <property type="entry name" value="ClpP/crotonase"/>
    <property type="match status" value="1"/>
</dbReference>
<proteinExistence type="predicted"/>
<gene>
    <name evidence="2" type="ORF">ALP8811_02994</name>
</gene>
<keyword evidence="1" id="KW-0472">Membrane</keyword>